<accession>A0ABV5N370</accession>
<evidence type="ECO:0000313" key="1">
    <source>
        <dbReference type="EMBL" id="MFB9464536.1"/>
    </source>
</evidence>
<proteinExistence type="predicted"/>
<organism evidence="1 2">
    <name type="scientific">Streptomyces cinereospinus</name>
    <dbReference type="NCBI Taxonomy" id="285561"/>
    <lineage>
        <taxon>Bacteria</taxon>
        <taxon>Bacillati</taxon>
        <taxon>Actinomycetota</taxon>
        <taxon>Actinomycetes</taxon>
        <taxon>Kitasatosporales</taxon>
        <taxon>Streptomycetaceae</taxon>
        <taxon>Streptomyces</taxon>
    </lineage>
</organism>
<keyword evidence="2" id="KW-1185">Reference proteome</keyword>
<protein>
    <recommendedName>
        <fullName evidence="3">LamG domain-containing protein</fullName>
    </recommendedName>
</protein>
<dbReference type="EMBL" id="JBHMCY010000031">
    <property type="protein sequence ID" value="MFB9464536.1"/>
    <property type="molecule type" value="Genomic_DNA"/>
</dbReference>
<dbReference type="Gene3D" id="2.60.120.560">
    <property type="entry name" value="Exo-inulinase, domain 1"/>
    <property type="match status" value="2"/>
</dbReference>
<gene>
    <name evidence="1" type="ORF">ACFF45_17920</name>
</gene>
<evidence type="ECO:0000313" key="2">
    <source>
        <dbReference type="Proteomes" id="UP001589709"/>
    </source>
</evidence>
<sequence>MVAWPFTLTGEILVDESWQPVKMRQDPAVTVIRGLTAESTQAQPTRAEITLDNTSRDYSLRNPAGALYGKVGPYTPFRLRVADLPAAPVPEVTDVFARTVANGWGTSTSGDDWVIYDPAGISPPAADYSVSAGTGRLNLTTANSSRYIRCEDVTMADVDATFTVSTSQRARSDNAEQGVFASLITRVEPVSHDFYAFNIGFRADTGLPGNEGLRLAVNITKIVDATVTALNVQVSPRGLTYLPGVPVRVRVQCAGPHLRMRVWADGQPEPEVWHSQAWDDTIRAAGQVGFRAFYSAPATTVPFLVHFGDLTVAAPAADTGVIRLLGEVAAWEPHRDRSGADQRTVIEPAGLLRRLSTGQPVLKSLLRRRIPTLYPLAYWPMEEGVQGNTQVADATLTGRAGVLRVSGLDFGQDDTLLGSAPLPQLRAGAALSSQILSRESTGYWSVSMLIRLTTESFPTGSSEHRLLRFQTTGSTAATWNLSVQLDAGSHRMRLRVYDSDGAELATLTTTHEAAETSGDPAATGFLDGWRHIRVRVAENGSGGLDYGFEWRDQDDRNWGNSATLASTSAGRVTRINTGFSSSLKGMSIGHLSVWGVRFTSAYYHTGTEAFGGASSMAGQPGLPARAFLDRLTAQEDVALEIVGQGTHALGPYPAGTVLDLAQQAADTEMGLLTDARHKLSLTYRARDTLYNRSPDLVLDFSQGQVFDPFQPVDDDKDARNQITVSRRDGSEATAELATGRLSVAPPPDGMGPVPTSVETIVENDDQLPGQAAWRLHVATIDRMRVTQLTLEMANPRMHALIDQVLKLDVGSRILITNTPHEYTPDGFDLLVLGYRETFATGQWRITFTCQPYDPWSVGAVAISEDFSDSTYAFPIAAGGNLPWTRSQAHYNSGTWSLRSGAITNNQTSDAIVTIPAGATALTFWYWTSSEASGPGFEGDRLLVLVDGVQVLRAQGTTPWTQTTIDVTGKTSITFRYAKDNSSASGEDAVYIDDLLFTGRAPMRVDANEGGTTLALAASTTATQMLVHTAARTALPPTPWITSAGPGPNYPEDFPLDIQLGGEVARLTGCTPAAWDTFTRTVANSWGTADAGLPWVDAGGAASDRSVNGSAGVITLASAKDTPRFERIVANITDCEVTVRLSVDQVATIASLTPAILLRYTDTSNYYRARLHFGVTGSMYASVTRDATEVGGSPLLPYTYTAGQWFWVRARLTGHRVQMRVWPDGQAEPGGWHRDVTITTSPIASGQVGLAGSALATNTNTNPQLRFDDFRIVTPQLMTVQRSRNGVVKSHPVGAEVRVHQPAVIAL</sequence>
<dbReference type="Proteomes" id="UP001589709">
    <property type="component" value="Unassembled WGS sequence"/>
</dbReference>
<comment type="caution">
    <text evidence="1">The sequence shown here is derived from an EMBL/GenBank/DDBJ whole genome shotgun (WGS) entry which is preliminary data.</text>
</comment>
<name>A0ABV5N370_9ACTN</name>
<reference evidence="1 2" key="1">
    <citation type="submission" date="2024-09" db="EMBL/GenBank/DDBJ databases">
        <authorList>
            <person name="Sun Q."/>
            <person name="Mori K."/>
        </authorList>
    </citation>
    <scope>NUCLEOTIDE SEQUENCE [LARGE SCALE GENOMIC DNA]</scope>
    <source>
        <strain evidence="1 2">JCM 6917</strain>
    </source>
</reference>
<dbReference type="RefSeq" id="WP_381347108.1">
    <property type="nucleotide sequence ID" value="NZ_JBHMCY010000031.1"/>
</dbReference>
<evidence type="ECO:0008006" key="3">
    <source>
        <dbReference type="Google" id="ProtNLM"/>
    </source>
</evidence>